<dbReference type="Pfam" id="PF01739">
    <property type="entry name" value="CheR"/>
    <property type="match status" value="1"/>
</dbReference>
<dbReference type="EMBL" id="FWZU01000002">
    <property type="protein sequence ID" value="SMF04985.1"/>
    <property type="molecule type" value="Genomic_DNA"/>
</dbReference>
<dbReference type="InterPro" id="IPR022642">
    <property type="entry name" value="CheR_C"/>
</dbReference>
<feature type="domain" description="CheR-type methyltransferase" evidence="6">
    <location>
        <begin position="1"/>
        <end position="276"/>
    </location>
</feature>
<accession>A0A1X7CXT1</accession>
<keyword evidence="3 7" id="KW-0489">Methyltransferase</keyword>
<comment type="catalytic activity">
    <reaction evidence="1">
        <text>L-glutamyl-[protein] + S-adenosyl-L-methionine = [protein]-L-glutamate 5-O-methyl ester + S-adenosyl-L-homocysteine</text>
        <dbReference type="Rhea" id="RHEA:24452"/>
        <dbReference type="Rhea" id="RHEA-COMP:10208"/>
        <dbReference type="Rhea" id="RHEA-COMP:10311"/>
        <dbReference type="ChEBI" id="CHEBI:29973"/>
        <dbReference type="ChEBI" id="CHEBI:57856"/>
        <dbReference type="ChEBI" id="CHEBI:59789"/>
        <dbReference type="ChEBI" id="CHEBI:82795"/>
        <dbReference type="EC" id="2.1.1.80"/>
    </reaction>
</comment>
<evidence type="ECO:0000313" key="7">
    <source>
        <dbReference type="EMBL" id="SMF04985.1"/>
    </source>
</evidence>
<dbReference type="InterPro" id="IPR036804">
    <property type="entry name" value="CheR_N_sf"/>
</dbReference>
<dbReference type="SUPFAM" id="SSF53335">
    <property type="entry name" value="S-adenosyl-L-methionine-dependent methyltransferases"/>
    <property type="match status" value="1"/>
</dbReference>
<dbReference type="InterPro" id="IPR050903">
    <property type="entry name" value="Bact_Chemotaxis_MeTrfase"/>
</dbReference>
<dbReference type="RefSeq" id="WP_085100322.1">
    <property type="nucleotide sequence ID" value="NZ_FWZU01000002.1"/>
</dbReference>
<evidence type="ECO:0000256" key="2">
    <source>
        <dbReference type="ARBA" id="ARBA00012534"/>
    </source>
</evidence>
<keyword evidence="8" id="KW-1185">Reference proteome</keyword>
<dbReference type="PANTHER" id="PTHR24422">
    <property type="entry name" value="CHEMOTAXIS PROTEIN METHYLTRANSFERASE"/>
    <property type="match status" value="1"/>
</dbReference>
<keyword evidence="5" id="KW-0949">S-adenosyl-L-methionine</keyword>
<dbReference type="PROSITE" id="PS50123">
    <property type="entry name" value="CHER"/>
    <property type="match status" value="1"/>
</dbReference>
<dbReference type="STRING" id="1519643.SAMN06295933_1400"/>
<dbReference type="PANTHER" id="PTHR24422:SF21">
    <property type="entry name" value="CHEMOTAXIS PROTEIN METHYLTRANSFERASE 1"/>
    <property type="match status" value="1"/>
</dbReference>
<dbReference type="PRINTS" id="PR00996">
    <property type="entry name" value="CHERMTFRASE"/>
</dbReference>
<dbReference type="AlphaFoldDB" id="A0A1X7CXT1"/>
<dbReference type="GO" id="GO:0008983">
    <property type="term" value="F:protein-glutamate O-methyltransferase activity"/>
    <property type="evidence" value="ECO:0007669"/>
    <property type="project" value="UniProtKB-EC"/>
</dbReference>
<dbReference type="Pfam" id="PF03705">
    <property type="entry name" value="CheR_N"/>
    <property type="match status" value="1"/>
</dbReference>
<gene>
    <name evidence="7" type="ORF">SAMN06295933_1400</name>
</gene>
<dbReference type="SUPFAM" id="SSF47757">
    <property type="entry name" value="Chemotaxis receptor methyltransferase CheR, N-terminal domain"/>
    <property type="match status" value="1"/>
</dbReference>
<organism evidence="7 8">
    <name type="scientific">Desulfovibrio gilichinskyi</name>
    <dbReference type="NCBI Taxonomy" id="1519643"/>
    <lineage>
        <taxon>Bacteria</taxon>
        <taxon>Pseudomonadati</taxon>
        <taxon>Thermodesulfobacteriota</taxon>
        <taxon>Desulfovibrionia</taxon>
        <taxon>Desulfovibrionales</taxon>
        <taxon>Desulfovibrionaceae</taxon>
        <taxon>Desulfovibrio</taxon>
    </lineage>
</organism>
<dbReference type="SMART" id="SM00138">
    <property type="entry name" value="MeTrc"/>
    <property type="match status" value="1"/>
</dbReference>
<proteinExistence type="predicted"/>
<name>A0A1X7CXT1_9BACT</name>
<dbReference type="InterPro" id="IPR000780">
    <property type="entry name" value="CheR_MeTrfase"/>
</dbReference>
<evidence type="ECO:0000256" key="5">
    <source>
        <dbReference type="ARBA" id="ARBA00022691"/>
    </source>
</evidence>
<reference evidence="8" key="1">
    <citation type="submission" date="2017-04" db="EMBL/GenBank/DDBJ databases">
        <authorList>
            <person name="Varghese N."/>
            <person name="Submissions S."/>
        </authorList>
    </citation>
    <scope>NUCLEOTIDE SEQUENCE [LARGE SCALE GENOMIC DNA]</scope>
    <source>
        <strain evidence="8">K3S</strain>
    </source>
</reference>
<evidence type="ECO:0000256" key="1">
    <source>
        <dbReference type="ARBA" id="ARBA00001541"/>
    </source>
</evidence>
<keyword evidence="4 7" id="KW-0808">Transferase</keyword>
<dbReference type="InterPro" id="IPR029063">
    <property type="entry name" value="SAM-dependent_MTases_sf"/>
</dbReference>
<evidence type="ECO:0000256" key="4">
    <source>
        <dbReference type="ARBA" id="ARBA00022679"/>
    </source>
</evidence>
<evidence type="ECO:0000313" key="8">
    <source>
        <dbReference type="Proteomes" id="UP000192906"/>
    </source>
</evidence>
<dbReference type="Gene3D" id="1.10.155.10">
    <property type="entry name" value="Chemotaxis receptor methyltransferase CheR, N-terminal domain"/>
    <property type="match status" value="1"/>
</dbReference>
<evidence type="ECO:0000259" key="6">
    <source>
        <dbReference type="PROSITE" id="PS50123"/>
    </source>
</evidence>
<dbReference type="Proteomes" id="UP000192906">
    <property type="component" value="Unassembled WGS sequence"/>
</dbReference>
<dbReference type="GO" id="GO:0032259">
    <property type="term" value="P:methylation"/>
    <property type="evidence" value="ECO:0007669"/>
    <property type="project" value="UniProtKB-KW"/>
</dbReference>
<sequence length="281" mass="32438">MELSSTEFDLLRKHIYSVCGLIIGDGKEYLIVHRLQHLLNEHSCKSWTEFYNLLCKKKGLLHDEVITAINTHETSFFRDLHPFNLIRDNILPDLIKNKKKNKKIRIWCAAASTGQEPYTLSMVIHDLLESTPFNTVKHDDFSILATDISEKIIEKAKEGLFSNLELSRGLPAKYKKYFSQDNSQWKVSPLISSIVTFKRFNLLESFRILGQFDFVLCRNVLIYFDDKTKLDIVHKIHSVLPEDGCLILGATESLAGQTDKFASEHKGVAVLYRRKNKCNFR</sequence>
<dbReference type="Gene3D" id="3.40.50.150">
    <property type="entry name" value="Vaccinia Virus protein VP39"/>
    <property type="match status" value="1"/>
</dbReference>
<dbReference type="EC" id="2.1.1.80" evidence="2"/>
<dbReference type="InterPro" id="IPR022641">
    <property type="entry name" value="CheR_N"/>
</dbReference>
<dbReference type="OrthoDB" id="9786165at2"/>
<protein>
    <recommendedName>
        <fullName evidence="2">protein-glutamate O-methyltransferase</fullName>
        <ecNumber evidence="2">2.1.1.80</ecNumber>
    </recommendedName>
</protein>
<evidence type="ECO:0000256" key="3">
    <source>
        <dbReference type="ARBA" id="ARBA00022603"/>
    </source>
</evidence>